<dbReference type="Pfam" id="PF01385">
    <property type="entry name" value="OrfB_IS605"/>
    <property type="match status" value="1"/>
</dbReference>
<dbReference type="EMBL" id="MIJZ01000001">
    <property type="protein sequence ID" value="OEG14288.1"/>
    <property type="molecule type" value="Genomic_DNA"/>
</dbReference>
<evidence type="ECO:0000259" key="1">
    <source>
        <dbReference type="Pfam" id="PF01385"/>
    </source>
</evidence>
<gene>
    <name evidence="2" type="ORF">BCR21_04665</name>
</gene>
<organism evidence="2 3">
    <name type="scientific">Enterococcus ureasiticus</name>
    <dbReference type="NCBI Taxonomy" id="903984"/>
    <lineage>
        <taxon>Bacteria</taxon>
        <taxon>Bacillati</taxon>
        <taxon>Bacillota</taxon>
        <taxon>Bacilli</taxon>
        <taxon>Lactobacillales</taxon>
        <taxon>Enterococcaceae</taxon>
        <taxon>Enterococcus</taxon>
    </lineage>
</organism>
<evidence type="ECO:0000313" key="2">
    <source>
        <dbReference type="EMBL" id="OEG14288.1"/>
    </source>
</evidence>
<feature type="domain" description="Probable transposase IS891/IS1136/IS1341" evidence="1">
    <location>
        <begin position="149"/>
        <end position="209"/>
    </location>
</feature>
<keyword evidence="3" id="KW-1185">Reference proteome</keyword>
<dbReference type="InterPro" id="IPR001959">
    <property type="entry name" value="Transposase"/>
</dbReference>
<accession>A0A1E5GNJ9</accession>
<reference evidence="3" key="1">
    <citation type="submission" date="2016-09" db="EMBL/GenBank/DDBJ databases">
        <authorList>
            <person name="Gulvik C.A."/>
        </authorList>
    </citation>
    <scope>NUCLEOTIDE SEQUENCE [LARGE SCALE GENOMIC DNA]</scope>
    <source>
        <strain evidence="3">DSM 23328</strain>
    </source>
</reference>
<sequence>MIYRSYRFKLYPNHMQKESLKEMFNESSSLWRTLSKEDNCRQKLSYKPVQKKISVRDNCIYIRKTGLVKMKPAQKITGKVIRISIIREEMDNYSLSVLYCQKERHLVENHSSVIITRTKSGSFYLSNGVYIDKEKLEYQYTRRLKYEMARQEKLKDYCTMKQVNLNQAKNYQKQRQKVIRLQNKLYQKREDYLHKLTTQLVKKYQFIVVPNYGEARFLCDSFWLNFIEKLSYKCKGYGRTLQLIRLSKEEMHLSHIQQVVCITQQLKKV</sequence>
<protein>
    <recommendedName>
        <fullName evidence="1">Probable transposase IS891/IS1136/IS1341 domain-containing protein</fullName>
    </recommendedName>
</protein>
<comment type="caution">
    <text evidence="2">The sequence shown here is derived from an EMBL/GenBank/DDBJ whole genome shotgun (WGS) entry which is preliminary data.</text>
</comment>
<proteinExistence type="predicted"/>
<dbReference type="Proteomes" id="UP000094068">
    <property type="component" value="Unassembled WGS sequence"/>
</dbReference>
<name>A0A1E5GNJ9_9ENTE</name>
<dbReference type="AlphaFoldDB" id="A0A1E5GNJ9"/>
<evidence type="ECO:0000313" key="3">
    <source>
        <dbReference type="Proteomes" id="UP000094068"/>
    </source>
</evidence>
<dbReference type="STRING" id="903984.BCR21_04665"/>